<dbReference type="SUPFAM" id="SSF69754">
    <property type="entry name" value="Ribosome binding protein Y (YfiA homologue)"/>
    <property type="match status" value="1"/>
</dbReference>
<dbReference type="STRING" id="45073.Lqui_1292"/>
<dbReference type="InterPro" id="IPR036567">
    <property type="entry name" value="RHF-like"/>
</dbReference>
<dbReference type="PATRIC" id="fig|45073.5.peg.1363"/>
<dbReference type="OrthoDB" id="9782252at2"/>
<evidence type="ECO:0000313" key="2">
    <source>
        <dbReference type="Proteomes" id="UP000054618"/>
    </source>
</evidence>
<dbReference type="InterPro" id="IPR003489">
    <property type="entry name" value="RHF/RaiA"/>
</dbReference>
<dbReference type="RefSeq" id="WP_058507414.1">
    <property type="nucleotide sequence ID" value="NZ_CAAAIK010000005.1"/>
</dbReference>
<dbReference type="EMBL" id="LNYS01000008">
    <property type="protein sequence ID" value="KTD49967.1"/>
    <property type="molecule type" value="Genomic_DNA"/>
</dbReference>
<evidence type="ECO:0000313" key="1">
    <source>
        <dbReference type="EMBL" id="KTD49967.1"/>
    </source>
</evidence>
<reference evidence="1 2" key="1">
    <citation type="submission" date="2015-11" db="EMBL/GenBank/DDBJ databases">
        <title>Genomic analysis of 38 Legionella species identifies large and diverse effector repertoires.</title>
        <authorList>
            <person name="Burstein D."/>
            <person name="Amaro F."/>
            <person name="Zusman T."/>
            <person name="Lifshitz Z."/>
            <person name="Cohen O."/>
            <person name="Gilbert J.A."/>
            <person name="Pupko T."/>
            <person name="Shuman H.A."/>
            <person name="Segal G."/>
        </authorList>
    </citation>
    <scope>NUCLEOTIDE SEQUENCE [LARGE SCALE GENOMIC DNA]</scope>
    <source>
        <strain evidence="1 2">CDC#1442-AUS-E</strain>
    </source>
</reference>
<gene>
    <name evidence="1" type="ORF">Lqui_1292</name>
</gene>
<dbReference type="CDD" id="cd00552">
    <property type="entry name" value="RaiA"/>
    <property type="match status" value="1"/>
</dbReference>
<keyword evidence="2" id="KW-1185">Reference proteome</keyword>
<organism evidence="1 2">
    <name type="scientific">Legionella quinlivanii</name>
    <dbReference type="NCBI Taxonomy" id="45073"/>
    <lineage>
        <taxon>Bacteria</taxon>
        <taxon>Pseudomonadati</taxon>
        <taxon>Pseudomonadota</taxon>
        <taxon>Gammaproteobacteria</taxon>
        <taxon>Legionellales</taxon>
        <taxon>Legionellaceae</taxon>
        <taxon>Legionella</taxon>
    </lineage>
</organism>
<name>A0A0W0XZU1_9GAMM</name>
<accession>A0A0W0XZU1</accession>
<dbReference type="Proteomes" id="UP000054618">
    <property type="component" value="Unassembled WGS sequence"/>
</dbReference>
<dbReference type="Gene3D" id="3.30.160.100">
    <property type="entry name" value="Ribosome hibernation promotion factor-like"/>
    <property type="match status" value="1"/>
</dbReference>
<dbReference type="AlphaFoldDB" id="A0A0W0XZU1"/>
<dbReference type="SUPFAM" id="SSF50249">
    <property type="entry name" value="Nucleic acid-binding proteins"/>
    <property type="match status" value="1"/>
</dbReference>
<comment type="caution">
    <text evidence="1">The sequence shown here is derived from an EMBL/GenBank/DDBJ whole genome shotgun (WGS) entry which is preliminary data.</text>
</comment>
<proteinExistence type="predicted"/>
<dbReference type="Pfam" id="PF02482">
    <property type="entry name" value="Ribosomal_S30AE"/>
    <property type="match status" value="1"/>
</dbReference>
<protein>
    <submittedName>
        <fullName evidence="1">Sigma 54 modulation protein YhbH</fullName>
    </submittedName>
</protein>
<dbReference type="InterPro" id="IPR012340">
    <property type="entry name" value="NA-bd_OB-fold"/>
</dbReference>
<sequence>MKLPINVVFRNMDRSLTAEEKAIHLAEKLNRFYQNITRCDVVIESEHRHHYKGNLYHVRIDLTLPGSELVVSKSQGDEHAHEDVYVAIRDAFNAMKRQLQSHIKKVRGHVKHHQTAPQGKIAEIYPPADYGFIETIDGRRIRFTSASVVSYDFEKLEIGDVVRFIEAEDAIAPAASTIHVEKRFTAEG</sequence>